<keyword evidence="2" id="KW-1185">Reference proteome</keyword>
<comment type="caution">
    <text evidence="1">The sequence shown here is derived from an EMBL/GenBank/DDBJ whole genome shotgun (WGS) entry which is preliminary data.</text>
</comment>
<accession>A0ABD1S0S9</accession>
<dbReference type="AlphaFoldDB" id="A0ABD1S0S9"/>
<sequence>MPLQVPAGSTEGTTTLALETHHPHLLVATQPPITHCHFHRRFFRILFFYHRRRARINNRRLPDNSLLSRTTTLQMIFFGRVGWMWGYLKLSTLGQTHTQPCNFELGA</sequence>
<gene>
    <name evidence="1" type="ORF">Fot_37310</name>
</gene>
<organism evidence="1 2">
    <name type="scientific">Forsythia ovata</name>
    <dbReference type="NCBI Taxonomy" id="205694"/>
    <lineage>
        <taxon>Eukaryota</taxon>
        <taxon>Viridiplantae</taxon>
        <taxon>Streptophyta</taxon>
        <taxon>Embryophyta</taxon>
        <taxon>Tracheophyta</taxon>
        <taxon>Spermatophyta</taxon>
        <taxon>Magnoliopsida</taxon>
        <taxon>eudicotyledons</taxon>
        <taxon>Gunneridae</taxon>
        <taxon>Pentapetalae</taxon>
        <taxon>asterids</taxon>
        <taxon>lamiids</taxon>
        <taxon>Lamiales</taxon>
        <taxon>Oleaceae</taxon>
        <taxon>Forsythieae</taxon>
        <taxon>Forsythia</taxon>
    </lineage>
</organism>
<name>A0ABD1S0S9_9LAMI</name>
<dbReference type="Proteomes" id="UP001604277">
    <property type="component" value="Unassembled WGS sequence"/>
</dbReference>
<proteinExistence type="predicted"/>
<dbReference type="EMBL" id="JBFOLJ010000011">
    <property type="protein sequence ID" value="KAL2493553.1"/>
    <property type="molecule type" value="Genomic_DNA"/>
</dbReference>
<evidence type="ECO:0000313" key="2">
    <source>
        <dbReference type="Proteomes" id="UP001604277"/>
    </source>
</evidence>
<evidence type="ECO:0000313" key="1">
    <source>
        <dbReference type="EMBL" id="KAL2493553.1"/>
    </source>
</evidence>
<reference evidence="2" key="1">
    <citation type="submission" date="2024-07" db="EMBL/GenBank/DDBJ databases">
        <title>Two chromosome-level genome assemblies of Korean endemic species Abeliophyllum distichum and Forsythia ovata (Oleaceae).</title>
        <authorList>
            <person name="Jang H."/>
        </authorList>
    </citation>
    <scope>NUCLEOTIDE SEQUENCE [LARGE SCALE GENOMIC DNA]</scope>
</reference>
<protein>
    <submittedName>
        <fullName evidence="1">Uncharacterized protein</fullName>
    </submittedName>
</protein>